<dbReference type="AlphaFoldDB" id="A0A817AXS5"/>
<evidence type="ECO:0000313" key="1">
    <source>
        <dbReference type="EMBL" id="CAF2325465.1"/>
    </source>
</evidence>
<gene>
    <name evidence="1" type="ORF">DARMORV10_A10P11160.1</name>
</gene>
<protein>
    <submittedName>
        <fullName evidence="1">(rape) hypothetical protein</fullName>
    </submittedName>
</protein>
<reference evidence="1" key="1">
    <citation type="submission" date="2021-01" db="EMBL/GenBank/DDBJ databases">
        <authorList>
            <consortium name="Genoscope - CEA"/>
            <person name="William W."/>
        </authorList>
    </citation>
    <scope>NUCLEOTIDE SEQUENCE</scope>
</reference>
<dbReference type="EMBL" id="HG994364">
    <property type="protein sequence ID" value="CAF2325465.1"/>
    <property type="molecule type" value="Genomic_DNA"/>
</dbReference>
<accession>A0A817AXS5</accession>
<name>A0A817AXS5_BRANA</name>
<organism evidence="1">
    <name type="scientific">Brassica napus</name>
    <name type="common">Rape</name>
    <dbReference type="NCBI Taxonomy" id="3708"/>
    <lineage>
        <taxon>Eukaryota</taxon>
        <taxon>Viridiplantae</taxon>
        <taxon>Streptophyta</taxon>
        <taxon>Embryophyta</taxon>
        <taxon>Tracheophyta</taxon>
        <taxon>Spermatophyta</taxon>
        <taxon>Magnoliopsida</taxon>
        <taxon>eudicotyledons</taxon>
        <taxon>Gunneridae</taxon>
        <taxon>Pentapetalae</taxon>
        <taxon>rosids</taxon>
        <taxon>malvids</taxon>
        <taxon>Brassicales</taxon>
        <taxon>Brassicaceae</taxon>
        <taxon>Brassiceae</taxon>
        <taxon>Brassica</taxon>
    </lineage>
</organism>
<dbReference type="Proteomes" id="UP001295469">
    <property type="component" value="Chromosome A10"/>
</dbReference>
<proteinExistence type="predicted"/>
<sequence length="102" mass="11520">MERPAMLKSTGVSSLHVLAHLLANTLYTLHSLNNSLFVHAMFTLLLPTLEFNSTESLYKRLQYSASSSARERSVMSHHTAQFRISSGTHLLLWNNISAIFMK</sequence>